<evidence type="ECO:0000313" key="2">
    <source>
        <dbReference type="Proteomes" id="UP000076004"/>
    </source>
</evidence>
<dbReference type="EMBL" id="LVLB01000012">
    <property type="protein sequence ID" value="KYN98841.1"/>
    <property type="molecule type" value="Genomic_DNA"/>
</dbReference>
<dbReference type="AlphaFoldDB" id="A0A151LIN4"/>
<feature type="non-terminal residue" evidence="1">
    <location>
        <position position="1"/>
    </location>
</feature>
<sequence length="85" mass="10287">YSGVISKSSFIKWFQDDDSYTELKSKAMLQLIYWHKWLTEEEKKDQEEDMDELDDTEEKNISDVSDIEKNVPKNFIFKKIKKKLF</sequence>
<proteinExistence type="predicted"/>
<evidence type="ECO:0000313" key="1">
    <source>
        <dbReference type="EMBL" id="KYN98841.1"/>
    </source>
</evidence>
<accession>A0A151LIN4</accession>
<dbReference type="RefSeq" id="XP_018641118.1">
    <property type="nucleotide sequence ID" value="XM_018786323.1"/>
</dbReference>
<comment type="caution">
    <text evidence="1">The sequence shown here is derived from an EMBL/GenBank/DDBJ whole genome shotgun (WGS) entry which is preliminary data.</text>
</comment>
<reference evidence="1 2" key="1">
    <citation type="journal article" date="2016" name="Nat. Commun.">
        <title>Genomes of cryptic chimpanzee Plasmodium species reveal key evolutionary events leading to human malaria.</title>
        <authorList>
            <person name="Sundararaman S.A."/>
            <person name="Plenderleith L.J."/>
            <person name="Liu W."/>
            <person name="Loy D.E."/>
            <person name="Learn G.H."/>
            <person name="Li Y."/>
            <person name="Shaw K.S."/>
            <person name="Ayouba A."/>
            <person name="Peeters M."/>
            <person name="Speede S."/>
            <person name="Shaw G.M."/>
            <person name="Bushman F.D."/>
            <person name="Brisson D."/>
            <person name="Rayner J.C."/>
            <person name="Sharp P.M."/>
            <person name="Hahn B.H."/>
        </authorList>
    </citation>
    <scope>NUCLEOTIDE SEQUENCE [LARGE SCALE GENOMIC DNA]</scope>
    <source>
        <strain evidence="1 2">SY75</strain>
    </source>
</reference>
<name>A0A151LIN4_9APIC</name>
<gene>
    <name evidence="1" type="ORF">PGSY75_1120000</name>
</gene>
<dbReference type="VEuPathDB" id="PlasmoDB:PGABG01_1117800"/>
<dbReference type="Proteomes" id="UP000076004">
    <property type="component" value="Unassembled WGS sequence"/>
</dbReference>
<dbReference type="GeneID" id="29776918"/>
<organism evidence="1 2">
    <name type="scientific">Plasmodium gaboni</name>
    <dbReference type="NCBI Taxonomy" id="647221"/>
    <lineage>
        <taxon>Eukaryota</taxon>
        <taxon>Sar</taxon>
        <taxon>Alveolata</taxon>
        <taxon>Apicomplexa</taxon>
        <taxon>Aconoidasida</taxon>
        <taxon>Haemosporida</taxon>
        <taxon>Plasmodiidae</taxon>
        <taxon>Plasmodium</taxon>
        <taxon>Plasmodium (Laverania)</taxon>
    </lineage>
</organism>
<protein>
    <submittedName>
        <fullName evidence="1">Uncharacterized protein</fullName>
    </submittedName>
</protein>
<dbReference type="VEuPathDB" id="PlasmoDB:PGSY75_1120000"/>